<proteinExistence type="predicted"/>
<keyword evidence="3" id="KW-1185">Reference proteome</keyword>
<dbReference type="PROSITE" id="PS51354">
    <property type="entry name" value="GLUTAREDOXIN_2"/>
    <property type="match status" value="1"/>
</dbReference>
<dbReference type="SUPFAM" id="SSF52833">
    <property type="entry name" value="Thioredoxin-like"/>
    <property type="match status" value="1"/>
</dbReference>
<feature type="region of interest" description="Disordered" evidence="1">
    <location>
        <begin position="101"/>
        <end position="311"/>
    </location>
</feature>
<feature type="compositionally biased region" description="Low complexity" evidence="1">
    <location>
        <begin position="271"/>
        <end position="284"/>
    </location>
</feature>
<dbReference type="Gene3D" id="3.40.30.10">
    <property type="entry name" value="Glutaredoxin"/>
    <property type="match status" value="1"/>
</dbReference>
<feature type="compositionally biased region" description="Low complexity" evidence="1">
    <location>
        <begin position="170"/>
        <end position="184"/>
    </location>
</feature>
<name>A0ABQ9P3S3_9PEZI</name>
<reference evidence="2" key="1">
    <citation type="submission" date="2022-10" db="EMBL/GenBank/DDBJ databases">
        <title>Culturing micro-colonial fungi from biological soil crusts in the Mojave desert and describing Neophaeococcomyces mojavensis, and introducing the new genera and species Taxawa tesnikishii.</title>
        <authorList>
            <person name="Kurbessoian T."/>
            <person name="Stajich J.E."/>
        </authorList>
    </citation>
    <scope>NUCLEOTIDE SEQUENCE</scope>
    <source>
        <strain evidence="2">TK_1</strain>
    </source>
</reference>
<dbReference type="InterPro" id="IPR036249">
    <property type="entry name" value="Thioredoxin-like_sf"/>
</dbReference>
<comment type="caution">
    <text evidence="2">The sequence shown here is derived from an EMBL/GenBank/DDBJ whole genome shotgun (WGS) entry which is preliminary data.</text>
</comment>
<dbReference type="SUPFAM" id="SSF48371">
    <property type="entry name" value="ARM repeat"/>
    <property type="match status" value="1"/>
</dbReference>
<organism evidence="2 3">
    <name type="scientific">Coniosporium apollinis</name>
    <dbReference type="NCBI Taxonomy" id="61459"/>
    <lineage>
        <taxon>Eukaryota</taxon>
        <taxon>Fungi</taxon>
        <taxon>Dikarya</taxon>
        <taxon>Ascomycota</taxon>
        <taxon>Pezizomycotina</taxon>
        <taxon>Dothideomycetes</taxon>
        <taxon>Dothideomycetes incertae sedis</taxon>
        <taxon>Coniosporium</taxon>
    </lineage>
</organism>
<evidence type="ECO:0000313" key="2">
    <source>
        <dbReference type="EMBL" id="KAJ9669240.1"/>
    </source>
</evidence>
<protein>
    <recommendedName>
        <fullName evidence="4">Glutaredoxin domain-containing protein</fullName>
    </recommendedName>
</protein>
<feature type="compositionally biased region" description="Low complexity" evidence="1">
    <location>
        <begin position="106"/>
        <end position="137"/>
    </location>
</feature>
<evidence type="ECO:0000256" key="1">
    <source>
        <dbReference type="SAM" id="MobiDB-lite"/>
    </source>
</evidence>
<gene>
    <name evidence="2" type="ORF">H2201_000592</name>
</gene>
<dbReference type="Proteomes" id="UP001172684">
    <property type="component" value="Unassembled WGS sequence"/>
</dbReference>
<accession>A0ABQ9P3S3</accession>
<evidence type="ECO:0000313" key="3">
    <source>
        <dbReference type="Proteomes" id="UP001172684"/>
    </source>
</evidence>
<feature type="compositionally biased region" description="Acidic residues" evidence="1">
    <location>
        <begin position="232"/>
        <end position="267"/>
    </location>
</feature>
<sequence>MTDLSIYDHDKTLYLFTSLTAGSSHIITATSRIETILKANKIPFQGVDTATDDLARKLYGRRAGGRKLPLLVKEGYVIGDLAEVEEWNEFGELKEAIGDVEAPKGSASSSTAAPAAAKSSSSAASTTTKTPASTPAAPAQPPQNKENAPPTQQTLAMRQLSTEAAAVGASKQTSTSTPKPQQPTFAQTPSAVPKEAPPASAAGEPNPTSRRRSSIPAPPEEIKAVEQALAIPEEEEDDSEEGDDEDEDDEDDEDENDDEDEDEDEEEKVGAQRADAAAPPAAAGTGSGNGEGVKKGGDAAAAEKAGESVLD</sequence>
<dbReference type="EMBL" id="JAPDRL010000003">
    <property type="protein sequence ID" value="KAJ9669240.1"/>
    <property type="molecule type" value="Genomic_DNA"/>
</dbReference>
<evidence type="ECO:0008006" key="4">
    <source>
        <dbReference type="Google" id="ProtNLM"/>
    </source>
</evidence>
<dbReference type="InterPro" id="IPR016024">
    <property type="entry name" value="ARM-type_fold"/>
</dbReference>
<feature type="compositionally biased region" description="Polar residues" evidence="1">
    <location>
        <begin position="144"/>
        <end position="162"/>
    </location>
</feature>